<evidence type="ECO:0000256" key="1">
    <source>
        <dbReference type="SAM" id="MobiDB-lite"/>
    </source>
</evidence>
<organism evidence="2 3">
    <name type="scientific">Micromonospora aurantiaca</name>
    <name type="common">nom. illeg.</name>
    <dbReference type="NCBI Taxonomy" id="47850"/>
    <lineage>
        <taxon>Bacteria</taxon>
        <taxon>Bacillati</taxon>
        <taxon>Actinomycetota</taxon>
        <taxon>Actinomycetes</taxon>
        <taxon>Micromonosporales</taxon>
        <taxon>Micromonosporaceae</taxon>
        <taxon>Micromonospora</taxon>
    </lineage>
</organism>
<feature type="region of interest" description="Disordered" evidence="1">
    <location>
        <begin position="1"/>
        <end position="23"/>
    </location>
</feature>
<evidence type="ECO:0000313" key="2">
    <source>
        <dbReference type="EMBL" id="KAB1108932.1"/>
    </source>
</evidence>
<name>A0ABQ6UD14_9ACTN</name>
<proteinExistence type="predicted"/>
<protein>
    <submittedName>
        <fullName evidence="2">Uncharacterized protein</fullName>
    </submittedName>
</protein>
<reference evidence="2 3" key="1">
    <citation type="submission" date="2019-09" db="EMBL/GenBank/DDBJ databases">
        <title>High taxonomic diversity of Micromonospora strains isolated from Medicago sativa nodules in different geographical locations.</title>
        <authorList>
            <person name="Martinez-Hidalgo P."/>
            <person name="Flores-Felix J.D."/>
            <person name="Velazquez E."/>
            <person name="Brau L."/>
            <person name="Trujillo M.E."/>
            <person name="Martinez-Molina E."/>
        </authorList>
    </citation>
    <scope>NUCLEOTIDE SEQUENCE [LARGE SCALE GENOMIC DNA]</scope>
    <source>
        <strain evidence="2 3">ALFB5</strain>
    </source>
</reference>
<keyword evidence="3" id="KW-1185">Reference proteome</keyword>
<dbReference type="EMBL" id="WAAR01000100">
    <property type="protein sequence ID" value="KAB1108932.1"/>
    <property type="molecule type" value="Genomic_DNA"/>
</dbReference>
<accession>A0ABQ6UD14</accession>
<evidence type="ECO:0000313" key="3">
    <source>
        <dbReference type="Proteomes" id="UP000471364"/>
    </source>
</evidence>
<dbReference type="Proteomes" id="UP000471364">
    <property type="component" value="Unassembled WGS sequence"/>
</dbReference>
<gene>
    <name evidence="2" type="ORF">F6X54_20820</name>
</gene>
<sequence>MSSHNQPTGGIMSSMDHNDFYEEDEPVEEVIAAFEQAEKGRTALPTNGVTEYLMITGLVLAGRSQAESRTTVNLVAA</sequence>
<comment type="caution">
    <text evidence="2">The sequence shown here is derived from an EMBL/GenBank/DDBJ whole genome shotgun (WGS) entry which is preliminary data.</text>
</comment>